<accession>A0AAV2K705</accession>
<proteinExistence type="predicted"/>
<dbReference type="Proteomes" id="UP001497482">
    <property type="component" value="Chromosome 16"/>
</dbReference>
<sequence length="259" mass="28396">MEWFFHVSLCPQSPSQGSRMDTLHCWRLTLHMKATLRENSGSTGRGGCDPPIAPPPTMVKCDMGRRGWKGPNCIGCRQKWQLGMASAVTEHRREEAQQTEVLVSGFLICSTLVSDALVHSTPGSGISVCGVPVSGAPVSGVLIHGWRLDLGSSSRSRICYTYSGVESAREKLEAPCCERGWTTPDKGLDKEGPHLFSFLPRCFGVAEALERAELITGGEAEEGVVSFTCHRGLRVRLTCARGGRRRVIDSRVKRTERMH</sequence>
<protein>
    <submittedName>
        <fullName evidence="1">Uncharacterized protein</fullName>
    </submittedName>
</protein>
<reference evidence="1 2" key="1">
    <citation type="submission" date="2024-04" db="EMBL/GenBank/DDBJ databases">
        <authorList>
            <person name="Waldvogel A.-M."/>
            <person name="Schoenle A."/>
        </authorList>
    </citation>
    <scope>NUCLEOTIDE SEQUENCE [LARGE SCALE GENOMIC DNA]</scope>
</reference>
<gene>
    <name evidence="1" type="ORF">KC01_LOCUS14610</name>
</gene>
<dbReference type="EMBL" id="OZ035838">
    <property type="protein sequence ID" value="CAL1584243.1"/>
    <property type="molecule type" value="Genomic_DNA"/>
</dbReference>
<evidence type="ECO:0000313" key="2">
    <source>
        <dbReference type="Proteomes" id="UP001497482"/>
    </source>
</evidence>
<organism evidence="1 2">
    <name type="scientific">Knipowitschia caucasica</name>
    <name type="common">Caucasian dwarf goby</name>
    <name type="synonym">Pomatoschistus caucasicus</name>
    <dbReference type="NCBI Taxonomy" id="637954"/>
    <lineage>
        <taxon>Eukaryota</taxon>
        <taxon>Metazoa</taxon>
        <taxon>Chordata</taxon>
        <taxon>Craniata</taxon>
        <taxon>Vertebrata</taxon>
        <taxon>Euteleostomi</taxon>
        <taxon>Actinopterygii</taxon>
        <taxon>Neopterygii</taxon>
        <taxon>Teleostei</taxon>
        <taxon>Neoteleostei</taxon>
        <taxon>Acanthomorphata</taxon>
        <taxon>Gobiaria</taxon>
        <taxon>Gobiiformes</taxon>
        <taxon>Gobioidei</taxon>
        <taxon>Gobiidae</taxon>
        <taxon>Gobiinae</taxon>
        <taxon>Knipowitschia</taxon>
    </lineage>
</organism>
<keyword evidence="2" id="KW-1185">Reference proteome</keyword>
<evidence type="ECO:0000313" key="1">
    <source>
        <dbReference type="EMBL" id="CAL1584243.1"/>
    </source>
</evidence>
<dbReference type="AlphaFoldDB" id="A0AAV2K705"/>
<name>A0AAV2K705_KNICA</name>